<feature type="region of interest" description="Disordered" evidence="1">
    <location>
        <begin position="1"/>
        <end position="24"/>
    </location>
</feature>
<reference evidence="3 4" key="1">
    <citation type="journal article" date="2018" name="Proc. R. Soc. B">
        <title>A non-coding region near Follistatin controls head colour polymorphism in the Gouldian finch.</title>
        <authorList>
            <person name="Toomey M.B."/>
            <person name="Marques C.I."/>
            <person name="Andrade P."/>
            <person name="Araujo P.M."/>
            <person name="Sabatino S."/>
            <person name="Gazda M.A."/>
            <person name="Afonso S."/>
            <person name="Lopes R.J."/>
            <person name="Corbo J.C."/>
            <person name="Carneiro M."/>
        </authorList>
    </citation>
    <scope>NUCLEOTIDE SEQUENCE [LARGE SCALE GENOMIC DNA]</scope>
    <source>
        <strain evidence="3">Red01</strain>
        <tissue evidence="3">Muscle</tissue>
    </source>
</reference>
<dbReference type="InterPro" id="IPR048839">
    <property type="entry name" value="SPATA2_PUB-like"/>
</dbReference>
<dbReference type="InterPro" id="IPR003123">
    <property type="entry name" value="VPS9"/>
</dbReference>
<dbReference type="SUPFAM" id="SSF109993">
    <property type="entry name" value="VPS9 domain"/>
    <property type="match status" value="1"/>
</dbReference>
<dbReference type="PANTHER" id="PTHR23101:SF98">
    <property type="entry name" value="VPS9 DOMAIN-CONTAINING PROTEIN 1"/>
    <property type="match status" value="1"/>
</dbReference>
<dbReference type="GO" id="GO:0005085">
    <property type="term" value="F:guanyl-nucleotide exchange factor activity"/>
    <property type="evidence" value="ECO:0007669"/>
    <property type="project" value="InterPro"/>
</dbReference>
<feature type="non-terminal residue" evidence="3">
    <location>
        <position position="1"/>
    </location>
</feature>
<dbReference type="GO" id="GO:0005829">
    <property type="term" value="C:cytosol"/>
    <property type="evidence" value="ECO:0007669"/>
    <property type="project" value="TreeGrafter"/>
</dbReference>
<dbReference type="Pfam" id="PF21388">
    <property type="entry name" value="SPATA2_PUB-like"/>
    <property type="match status" value="1"/>
</dbReference>
<dbReference type="GO" id="GO:0031267">
    <property type="term" value="F:small GTPase binding"/>
    <property type="evidence" value="ECO:0007669"/>
    <property type="project" value="TreeGrafter"/>
</dbReference>
<protein>
    <recommendedName>
        <fullName evidence="2">VPS9 domain-containing protein</fullName>
    </recommendedName>
</protein>
<evidence type="ECO:0000259" key="2">
    <source>
        <dbReference type="PROSITE" id="PS51205"/>
    </source>
</evidence>
<gene>
    <name evidence="3" type="ORF">DV515_00013776</name>
</gene>
<dbReference type="GO" id="GO:0016192">
    <property type="term" value="P:vesicle-mediated transport"/>
    <property type="evidence" value="ECO:0007669"/>
    <property type="project" value="InterPro"/>
</dbReference>
<dbReference type="OrthoDB" id="10264848at2759"/>
<feature type="non-terminal residue" evidence="3">
    <location>
        <position position="1136"/>
    </location>
</feature>
<evidence type="ECO:0000313" key="4">
    <source>
        <dbReference type="Proteomes" id="UP000276834"/>
    </source>
</evidence>
<name>A0A3L8S1A8_CHLGU</name>
<dbReference type="PANTHER" id="PTHR23101">
    <property type="entry name" value="RAB GDP/GTP EXCHANGE FACTOR"/>
    <property type="match status" value="1"/>
</dbReference>
<feature type="region of interest" description="Disordered" evidence="1">
    <location>
        <begin position="433"/>
        <end position="465"/>
    </location>
</feature>
<proteinExistence type="predicted"/>
<dbReference type="SMART" id="SM00167">
    <property type="entry name" value="VPS9"/>
    <property type="match status" value="1"/>
</dbReference>
<dbReference type="EMBL" id="QUSF01000100">
    <property type="protein sequence ID" value="RLV92408.1"/>
    <property type="molecule type" value="Genomic_DNA"/>
</dbReference>
<feature type="domain" description="VPS9" evidence="2">
    <location>
        <begin position="578"/>
        <end position="730"/>
    </location>
</feature>
<dbReference type="Pfam" id="PF02204">
    <property type="entry name" value="VPS9"/>
    <property type="match status" value="1"/>
</dbReference>
<sequence length="1136" mass="124406">PPVSRWEPELRSPEAGGILGLPAQPPPWQEAYAEYLKSITLIAQALQEEAAGTENSEGVTPDTPKLLKLAEQCLERVKSIAAALGKAQVKAAAQERGGGPAPLPRHRRVCSDEGGKLSPFLPPEIFQKLQIAEAQSARKYGGLGPGAGTMGLGQRLVDHGELMWAGIQGLGSGRLKHSEQDMGGSNMRGLGHRVWQELQHEDWQWPHARLGSHRAGCGPGTCSVPWGEELTPLEEASLQNQKLKAAYEARVARLNPSQATLSLQRQMMENLVIAKAREETRKMEERRLRLQEAANRRFSSSVVLTPEEQEQRALYAAILEYEQDHDWPKQWKAQLKRSPADLSVVSGLFSCLLSCPEHPITQLLRRLQCAVYARLYPAVSRGPADASPASPSGLSFLSLDAGGSSLPPEPGGRRLRASRSLHCMFSVPEHGPAALRHSQSSTPLADSGTPGPPEPPETPRESSFEDLERFLASPEGWAPAEPPASSAEDTALPELLKGVVRDIHNAIDRLLALTLLAFEGLGTAAGKDQCLACLEEAFFPPLWAPLLALYRYYDPPWRVPLIPSWHLHHLRARRTVQQPREAALARSMERHRHAGPADMGLASRLFPPGAGRPAYASAVQDLRLIPLETCPRRKLECIVRALRGICECAEEYCGTRDARSLAAAAIGADDLLPILSYVVLQTGLPQLLSECAALEEFIHEGYLIGEEGYCLTSLQSALSYVESLQGAGRERERPGPARAGGAGTGTRDRNPGPAGSALRQEHRQDYGQEFRQEFQQEYRRSLEREAGPAGTCPGPAVAERLRRRLQQEPALLEALQEDALALLARGLRGHPDPGLALRGLASAFRLLELAAVNLYLFPWRREFGTIPTFSGAYVHLLRPALPEADLLRSLGRLGYERRDRHRLAVGQLPPGPALIAAAVGFLACRLECEILAELAPRLPRAEELLEARHPAGGAKGWLEMLQDLGMRCSAAADCGDNVDLYRERPDSPKDMGSEDTAAPVLWRDPQDVPTRGWGRCNSTLGPEPAGSADPDTSHLFQEQELVRTGRNPQVLGQLRDSPQAMPELPCYQLHSCLHRGMLPSYCCSTCRQLHGGGCAVGRACRSRHRGQELRGERQQRLWLQRTELDMLLAEGSVPRS</sequence>
<keyword evidence="4" id="KW-1185">Reference proteome</keyword>
<dbReference type="Gene3D" id="1.20.58.2190">
    <property type="match status" value="1"/>
</dbReference>
<feature type="region of interest" description="Disordered" evidence="1">
    <location>
        <begin position="725"/>
        <end position="762"/>
    </location>
</feature>
<dbReference type="AlphaFoldDB" id="A0A3L8S1A8"/>
<dbReference type="GO" id="GO:0030139">
    <property type="term" value="C:endocytic vesicle"/>
    <property type="evidence" value="ECO:0007669"/>
    <property type="project" value="TreeGrafter"/>
</dbReference>
<comment type="caution">
    <text evidence="3">The sequence shown here is derived from an EMBL/GenBank/DDBJ whole genome shotgun (WGS) entry which is preliminary data.</text>
</comment>
<dbReference type="InterPro" id="IPR045046">
    <property type="entry name" value="Vps9-like"/>
</dbReference>
<evidence type="ECO:0000256" key="1">
    <source>
        <dbReference type="SAM" id="MobiDB-lite"/>
    </source>
</evidence>
<dbReference type="Gene3D" id="1.20.1050.80">
    <property type="entry name" value="VPS9 domain"/>
    <property type="match status" value="1"/>
</dbReference>
<feature type="compositionally biased region" description="Basic and acidic residues" evidence="1">
    <location>
        <begin position="1"/>
        <end position="12"/>
    </location>
</feature>
<accession>A0A3L8S1A8</accession>
<organism evidence="3 4">
    <name type="scientific">Chloebia gouldiae</name>
    <name type="common">Gouldian finch</name>
    <name type="synonym">Erythrura gouldiae</name>
    <dbReference type="NCBI Taxonomy" id="44316"/>
    <lineage>
        <taxon>Eukaryota</taxon>
        <taxon>Metazoa</taxon>
        <taxon>Chordata</taxon>
        <taxon>Craniata</taxon>
        <taxon>Vertebrata</taxon>
        <taxon>Euteleostomi</taxon>
        <taxon>Archelosauria</taxon>
        <taxon>Archosauria</taxon>
        <taxon>Dinosauria</taxon>
        <taxon>Saurischia</taxon>
        <taxon>Theropoda</taxon>
        <taxon>Coelurosauria</taxon>
        <taxon>Aves</taxon>
        <taxon>Neognathae</taxon>
        <taxon>Neoaves</taxon>
        <taxon>Telluraves</taxon>
        <taxon>Australaves</taxon>
        <taxon>Passeriformes</taxon>
        <taxon>Passeroidea</taxon>
        <taxon>Passeridae</taxon>
        <taxon>Chloebia</taxon>
    </lineage>
</organism>
<dbReference type="STRING" id="44316.ENSEGOP00005012233"/>
<dbReference type="Proteomes" id="UP000276834">
    <property type="component" value="Unassembled WGS sequence"/>
</dbReference>
<evidence type="ECO:0000313" key="3">
    <source>
        <dbReference type="EMBL" id="RLV92408.1"/>
    </source>
</evidence>
<dbReference type="InterPro" id="IPR037191">
    <property type="entry name" value="VPS9_dom_sf"/>
</dbReference>
<dbReference type="PROSITE" id="PS51205">
    <property type="entry name" value="VPS9"/>
    <property type="match status" value="1"/>
</dbReference>